<keyword evidence="4" id="KW-1133">Transmembrane helix</keyword>
<keyword evidence="3" id="KW-0949">S-adenosyl-L-methionine</keyword>
<evidence type="ECO:0000256" key="1">
    <source>
        <dbReference type="ARBA" id="ARBA00022603"/>
    </source>
</evidence>
<feature type="transmembrane region" description="Helical" evidence="4">
    <location>
        <begin position="39"/>
        <end position="59"/>
    </location>
</feature>
<gene>
    <name evidence="6" type="ORF">HF682_05760</name>
</gene>
<evidence type="ECO:0000256" key="3">
    <source>
        <dbReference type="ARBA" id="ARBA00022691"/>
    </source>
</evidence>
<sequence>MPAARPEQGRFLQALWRFTLLVLSAWLLLSWLLQQIPPLALPRLWLALLLWAGLTVLPGRVLGLPGVWQVAALLLYPMLLLMQWWQGSPWWFLLAGAVLFLLLGAAWRGRVPLFLSASPVLEAIPDLMPRSEAPLRIAELGCGTGRVVAAMVQRWPQHHYVAVEVAWLPWLMSRWRLRHYPQVRVLREDFWRMDWQAFDVLYVFLSPLVMPAVWQKAQAELRPGSWLISNSFAIPGQAPDLQRETGHALQPVLYGWQQSQRAAAVPE</sequence>
<dbReference type="EMBL" id="JABAIM010000001">
    <property type="protein sequence ID" value="NLR74661.1"/>
    <property type="molecule type" value="Genomic_DNA"/>
</dbReference>
<comment type="caution">
    <text evidence="6">The sequence shown here is derived from an EMBL/GenBank/DDBJ whole genome shotgun (WGS) entry which is preliminary data.</text>
</comment>
<accession>A0A847RY62</accession>
<keyword evidence="4" id="KW-0472">Membrane</keyword>
<keyword evidence="7" id="KW-1185">Reference proteome</keyword>
<dbReference type="SUPFAM" id="SSF53335">
    <property type="entry name" value="S-adenosyl-L-methionine-dependent methyltransferases"/>
    <property type="match status" value="1"/>
</dbReference>
<proteinExistence type="predicted"/>
<dbReference type="PANTHER" id="PTHR13610">
    <property type="entry name" value="METHYLTRANSFERASE DOMAIN-CONTAINING PROTEIN"/>
    <property type="match status" value="1"/>
</dbReference>
<dbReference type="GO" id="GO:0016279">
    <property type="term" value="F:protein-lysine N-methyltransferase activity"/>
    <property type="evidence" value="ECO:0007669"/>
    <property type="project" value="InterPro"/>
</dbReference>
<keyword evidence="2 6" id="KW-0808">Transferase</keyword>
<protein>
    <submittedName>
        <fullName evidence="6">Class I SAM-dependent methyltransferase</fullName>
    </submittedName>
</protein>
<dbReference type="CDD" id="cd02440">
    <property type="entry name" value="AdoMet_MTases"/>
    <property type="match status" value="1"/>
</dbReference>
<dbReference type="InterPro" id="IPR029063">
    <property type="entry name" value="SAM-dependent_MTases_sf"/>
</dbReference>
<feature type="transmembrane region" description="Helical" evidence="4">
    <location>
        <begin position="14"/>
        <end position="33"/>
    </location>
</feature>
<dbReference type="Pfam" id="PF13649">
    <property type="entry name" value="Methyltransf_25"/>
    <property type="match status" value="1"/>
</dbReference>
<feature type="domain" description="Methyltransferase" evidence="5">
    <location>
        <begin position="137"/>
        <end position="221"/>
    </location>
</feature>
<dbReference type="PANTHER" id="PTHR13610:SF9">
    <property type="entry name" value="FI06469P"/>
    <property type="match status" value="1"/>
</dbReference>
<evidence type="ECO:0000313" key="6">
    <source>
        <dbReference type="EMBL" id="NLR74661.1"/>
    </source>
</evidence>
<dbReference type="Gene3D" id="3.40.50.150">
    <property type="entry name" value="Vaccinia Virus protein VP39"/>
    <property type="match status" value="1"/>
</dbReference>
<evidence type="ECO:0000256" key="2">
    <source>
        <dbReference type="ARBA" id="ARBA00022679"/>
    </source>
</evidence>
<dbReference type="GO" id="GO:0032259">
    <property type="term" value="P:methylation"/>
    <property type="evidence" value="ECO:0007669"/>
    <property type="project" value="UniProtKB-KW"/>
</dbReference>
<keyword evidence="1 6" id="KW-0489">Methyltransferase</keyword>
<dbReference type="AlphaFoldDB" id="A0A847RY62"/>
<evidence type="ECO:0000313" key="7">
    <source>
        <dbReference type="Proteomes" id="UP000587991"/>
    </source>
</evidence>
<keyword evidence="4" id="KW-0812">Transmembrane</keyword>
<name>A0A847RY62_9NEIS</name>
<reference evidence="6 7" key="1">
    <citation type="submission" date="2020-04" db="EMBL/GenBank/DDBJ databases">
        <title>Draft genome of Leeia sp. IMCC25680.</title>
        <authorList>
            <person name="Song J."/>
            <person name="Cho J.-C."/>
        </authorList>
    </citation>
    <scope>NUCLEOTIDE SEQUENCE [LARGE SCALE GENOMIC DNA]</scope>
    <source>
        <strain evidence="6 7">IMCC25680</strain>
    </source>
</reference>
<dbReference type="RefSeq" id="WP_168876260.1">
    <property type="nucleotide sequence ID" value="NZ_JABAIM010000001.1"/>
</dbReference>
<dbReference type="Proteomes" id="UP000587991">
    <property type="component" value="Unassembled WGS sequence"/>
</dbReference>
<organism evidence="6 7">
    <name type="scientific">Leeia aquatica</name>
    <dbReference type="NCBI Taxonomy" id="2725557"/>
    <lineage>
        <taxon>Bacteria</taxon>
        <taxon>Pseudomonadati</taxon>
        <taxon>Pseudomonadota</taxon>
        <taxon>Betaproteobacteria</taxon>
        <taxon>Neisseriales</taxon>
        <taxon>Leeiaceae</taxon>
        <taxon>Leeia</taxon>
    </lineage>
</organism>
<evidence type="ECO:0000256" key="4">
    <source>
        <dbReference type="SAM" id="Phobius"/>
    </source>
</evidence>
<evidence type="ECO:0000259" key="5">
    <source>
        <dbReference type="Pfam" id="PF13649"/>
    </source>
</evidence>
<dbReference type="InterPro" id="IPR041698">
    <property type="entry name" value="Methyltransf_25"/>
</dbReference>
<dbReference type="InterPro" id="IPR026170">
    <property type="entry name" value="FAM173A/B"/>
</dbReference>
<feature type="transmembrane region" description="Helical" evidence="4">
    <location>
        <begin position="90"/>
        <end position="107"/>
    </location>
</feature>